<reference evidence="2" key="1">
    <citation type="submission" date="2020-06" db="EMBL/GenBank/DDBJ databases">
        <authorList>
            <consortium name="Plant Systems Biology data submission"/>
        </authorList>
    </citation>
    <scope>NUCLEOTIDE SEQUENCE</scope>
    <source>
        <strain evidence="2">D6</strain>
    </source>
</reference>
<accession>A0A9N8DYA5</accession>
<comment type="caution">
    <text evidence="2">The sequence shown here is derived from an EMBL/GenBank/DDBJ whole genome shotgun (WGS) entry which is preliminary data.</text>
</comment>
<organism evidence="2 3">
    <name type="scientific">Seminavis robusta</name>
    <dbReference type="NCBI Taxonomy" id="568900"/>
    <lineage>
        <taxon>Eukaryota</taxon>
        <taxon>Sar</taxon>
        <taxon>Stramenopiles</taxon>
        <taxon>Ochrophyta</taxon>
        <taxon>Bacillariophyta</taxon>
        <taxon>Bacillariophyceae</taxon>
        <taxon>Bacillariophycidae</taxon>
        <taxon>Naviculales</taxon>
        <taxon>Naviculaceae</taxon>
        <taxon>Seminavis</taxon>
    </lineage>
</organism>
<dbReference type="AlphaFoldDB" id="A0A9N8DYA5"/>
<name>A0A9N8DYA5_9STRA</name>
<evidence type="ECO:0000313" key="2">
    <source>
        <dbReference type="EMBL" id="CAB9510570.1"/>
    </source>
</evidence>
<protein>
    <submittedName>
        <fullName evidence="2">Uncharacterized protein</fullName>
    </submittedName>
</protein>
<evidence type="ECO:0000313" key="3">
    <source>
        <dbReference type="Proteomes" id="UP001153069"/>
    </source>
</evidence>
<evidence type="ECO:0000256" key="1">
    <source>
        <dbReference type="SAM" id="MobiDB-lite"/>
    </source>
</evidence>
<feature type="compositionally biased region" description="Basic and acidic residues" evidence="1">
    <location>
        <begin position="8"/>
        <end position="17"/>
    </location>
</feature>
<gene>
    <name evidence="2" type="ORF">SEMRO_442_G143890.1</name>
</gene>
<feature type="region of interest" description="Disordered" evidence="1">
    <location>
        <begin position="231"/>
        <end position="261"/>
    </location>
</feature>
<dbReference type="Proteomes" id="UP001153069">
    <property type="component" value="Unassembled WGS sequence"/>
</dbReference>
<sequence length="908" mass="100111">MDDDDDETTQKSHDGGSAKKRQGRPSNSIVWENVHLESIELDDGTTTVMQQTCVHCNKVNRANKPQTTWWAVHLVDRGPKGCPKAPNSVRHAILNTTSSQQVRDAGMGLMTNHTAASQSNKQKGRKGMPPIPIAGVKRGLSKLLEDNIVVEQVSDGNISQTCRHCKKNRTCKQTLATVWSKHFVDISAKGCPDAPFYVRRAIAAESSSAEVKRLAESQGWLVEVQGNAYSNSPGVTVNQNRSAEEDDQKPRTPKRAKTNNDTCSEPLDGCCQAQADSISMKIMEFLSACGHSMLLIQSPVFLDLLRSLNQAYVDRYLGKADVFVKTWLPKLFQSVQVQLENLWNDQQRKQQALATLGLWGAGKQHSSSSGPTGKIFTETLQENKIAFWGTVTGESEEGVTASGVAQLLASHMISKAEGDESKVTDTYGAVVVTTDDELNAQVGNILQERFPLLFVNRCRLQTILEIRDGIFAIPEIARAYSDAQFIAHFIRDHPAVSEAYHHANHASGESMPVPAASQDFEQVMELMESVVGIGGNHEHGDKHNINTERFLALTRDNPLVSASTETGPVDPQLVQRFEALVSNANTFARFQALGKLLRPLALFEKHLQRPDVRASWIYPVFHALLLDVKEWCSSEDVKLAFPEEETFDQLLNGTLQRCWRGEPGRPGLFSPQLLMAMLLDPTTCPNSDNLPDDWDNDSEEVLKRFYSGKQLLDAQAELMTLLDHQGKFGREVDRYQEALKTVAPFASHCRLNVQQVVDRQMPAVDMKPHLAWKLSLKSSFPLLRPIASRVLVMGSASVETGWASKLDKALNSIGAHHQASPVLAENTVLMLLYCHLNLRSIQRSKSSDHDAGILGISSFEEFLGQALLDNTDAPMPVVEQSDCCAGAGGCHDKPDSGFKLDECGDGCC</sequence>
<dbReference type="EMBL" id="CAICTM010000441">
    <property type="protein sequence ID" value="CAB9510570.1"/>
    <property type="molecule type" value="Genomic_DNA"/>
</dbReference>
<feature type="compositionally biased region" description="Polar residues" evidence="1">
    <location>
        <begin position="231"/>
        <end position="241"/>
    </location>
</feature>
<keyword evidence="3" id="KW-1185">Reference proteome</keyword>
<feature type="region of interest" description="Disordered" evidence="1">
    <location>
        <begin position="1"/>
        <end position="29"/>
    </location>
</feature>
<proteinExistence type="predicted"/>